<evidence type="ECO:0000256" key="1">
    <source>
        <dbReference type="SAM" id="Phobius"/>
    </source>
</evidence>
<keyword evidence="1" id="KW-0472">Membrane</keyword>
<proteinExistence type="predicted"/>
<name>A0ABN8J550_9NEOP</name>
<protein>
    <submittedName>
        <fullName evidence="2">Uncharacterized protein</fullName>
    </submittedName>
</protein>
<organism evidence="2 3">
    <name type="scientific">Iphiclides podalirius</name>
    <name type="common">scarce swallowtail</name>
    <dbReference type="NCBI Taxonomy" id="110791"/>
    <lineage>
        <taxon>Eukaryota</taxon>
        <taxon>Metazoa</taxon>
        <taxon>Ecdysozoa</taxon>
        <taxon>Arthropoda</taxon>
        <taxon>Hexapoda</taxon>
        <taxon>Insecta</taxon>
        <taxon>Pterygota</taxon>
        <taxon>Neoptera</taxon>
        <taxon>Endopterygota</taxon>
        <taxon>Lepidoptera</taxon>
        <taxon>Glossata</taxon>
        <taxon>Ditrysia</taxon>
        <taxon>Papilionoidea</taxon>
        <taxon>Papilionidae</taxon>
        <taxon>Papilioninae</taxon>
        <taxon>Iphiclides</taxon>
    </lineage>
</organism>
<accession>A0ABN8J550</accession>
<keyword evidence="1" id="KW-1133">Transmembrane helix</keyword>
<evidence type="ECO:0000313" key="3">
    <source>
        <dbReference type="Proteomes" id="UP000837857"/>
    </source>
</evidence>
<evidence type="ECO:0000313" key="2">
    <source>
        <dbReference type="EMBL" id="CAH2074751.1"/>
    </source>
</evidence>
<feature type="non-terminal residue" evidence="2">
    <location>
        <position position="1"/>
    </location>
</feature>
<keyword evidence="1" id="KW-0812">Transmembrane</keyword>
<dbReference type="Proteomes" id="UP000837857">
    <property type="component" value="Chromosome 7"/>
</dbReference>
<dbReference type="EMBL" id="OW152819">
    <property type="protein sequence ID" value="CAH2074751.1"/>
    <property type="molecule type" value="Genomic_DNA"/>
</dbReference>
<keyword evidence="3" id="KW-1185">Reference proteome</keyword>
<feature type="transmembrane region" description="Helical" evidence="1">
    <location>
        <begin position="59"/>
        <end position="83"/>
    </location>
</feature>
<gene>
    <name evidence="2" type="ORF">IPOD504_LOCUS16236</name>
</gene>
<reference evidence="2" key="1">
    <citation type="submission" date="2022-03" db="EMBL/GenBank/DDBJ databases">
        <authorList>
            <person name="Martin H S."/>
        </authorList>
    </citation>
    <scope>NUCLEOTIDE SEQUENCE</scope>
</reference>
<sequence length="152" mass="17762">MFSKFLKPAIQARLGAAMLQRRKNMPQLMLIRPAGEMLPPTQYDDPIPKRLQLSYVLRVYWEIIPLFAVTMLSLGIMVFSIYWSCKNKVDVVFTTRSRDCISRTMDLRQPTVHKLFTIKQRYEPWPEMQAVLEKMVAAERRALSRLQSCGHS</sequence>